<comment type="caution">
    <text evidence="1">The sequence shown here is derived from an EMBL/GenBank/DDBJ whole genome shotgun (WGS) entry which is preliminary data.</text>
</comment>
<reference evidence="2" key="1">
    <citation type="journal article" date="2019" name="Int. J. Syst. Evol. Microbiol.">
        <title>The Global Catalogue of Microorganisms (GCM) 10K type strain sequencing project: providing services to taxonomists for standard genome sequencing and annotation.</title>
        <authorList>
            <consortium name="The Broad Institute Genomics Platform"/>
            <consortium name="The Broad Institute Genome Sequencing Center for Infectious Disease"/>
            <person name="Wu L."/>
            <person name="Ma J."/>
        </authorList>
    </citation>
    <scope>NUCLEOTIDE SEQUENCE [LARGE SCALE GENOMIC DNA]</scope>
    <source>
        <strain evidence="2">JCM 16365</strain>
    </source>
</reference>
<keyword evidence="2" id="KW-1185">Reference proteome</keyword>
<gene>
    <name evidence="1" type="ORF">GCM10009862_08230</name>
</gene>
<sequence length="61" mass="6771">MERLFDQSLSIDAHIESMARSGERAIAGVTSGLIGLGETVTWSARQSGWRFRMTSEITGRR</sequence>
<dbReference type="EMBL" id="BAAARI010000004">
    <property type="protein sequence ID" value="GAA2571731.1"/>
    <property type="molecule type" value="Genomic_DNA"/>
</dbReference>
<organism evidence="1 2">
    <name type="scientific">Microbacterium binotii</name>
    <dbReference type="NCBI Taxonomy" id="462710"/>
    <lineage>
        <taxon>Bacteria</taxon>
        <taxon>Bacillati</taxon>
        <taxon>Actinomycetota</taxon>
        <taxon>Actinomycetes</taxon>
        <taxon>Micrococcales</taxon>
        <taxon>Microbacteriaceae</taxon>
        <taxon>Microbacterium</taxon>
    </lineage>
</organism>
<accession>A0ABP6BI45</accession>
<dbReference type="Proteomes" id="UP001500274">
    <property type="component" value="Unassembled WGS sequence"/>
</dbReference>
<evidence type="ECO:0000313" key="1">
    <source>
        <dbReference type="EMBL" id="GAA2571731.1"/>
    </source>
</evidence>
<protein>
    <submittedName>
        <fullName evidence="1">Uncharacterized protein</fullName>
    </submittedName>
</protein>
<proteinExistence type="predicted"/>
<name>A0ABP6BI45_9MICO</name>
<evidence type="ECO:0000313" key="2">
    <source>
        <dbReference type="Proteomes" id="UP001500274"/>
    </source>
</evidence>